<proteinExistence type="predicted"/>
<gene>
    <name evidence="2" type="ORF">B296_00050221</name>
</gene>
<dbReference type="Proteomes" id="UP000287651">
    <property type="component" value="Unassembled WGS sequence"/>
</dbReference>
<sequence length="225" mass="25576">MEVPLLVEVDAAAVKHEEDCLVEEGQYSVWDAAGLRDTEVAGSDCDGKQRKGGNRVDVLRRKSRRWALLAVNCVDVLRREAEEDRRKGAAGRGAAAAERRWVAEARRWLCAAILLGRSQQNRERMRGNRVMFTLFRWMRSTATIAGARRKERREEEGCEQDLLCVSRKQRDPGPARDLEHSRAPRLQERLQGWRPLLPMCRSVGETGDRGGGRDGGFRWRSIPAK</sequence>
<evidence type="ECO:0000256" key="1">
    <source>
        <dbReference type="SAM" id="MobiDB-lite"/>
    </source>
</evidence>
<feature type="region of interest" description="Disordered" evidence="1">
    <location>
        <begin position="169"/>
        <end position="225"/>
    </location>
</feature>
<feature type="compositionally biased region" description="Basic and acidic residues" evidence="1">
    <location>
        <begin position="206"/>
        <end position="217"/>
    </location>
</feature>
<dbReference type="AlphaFoldDB" id="A0A426WVQ1"/>
<feature type="compositionally biased region" description="Basic and acidic residues" evidence="1">
    <location>
        <begin position="169"/>
        <end position="188"/>
    </location>
</feature>
<name>A0A426WVQ1_ENSVE</name>
<evidence type="ECO:0000313" key="2">
    <source>
        <dbReference type="EMBL" id="RRT31278.1"/>
    </source>
</evidence>
<reference evidence="2 3" key="1">
    <citation type="journal article" date="2014" name="Agronomy (Basel)">
        <title>A Draft Genome Sequence for Ensete ventricosum, the Drought-Tolerant Tree Against Hunger.</title>
        <authorList>
            <person name="Harrison J."/>
            <person name="Moore K.A."/>
            <person name="Paszkiewicz K."/>
            <person name="Jones T."/>
            <person name="Grant M."/>
            <person name="Ambacheew D."/>
            <person name="Muzemil S."/>
            <person name="Studholme D.J."/>
        </authorList>
    </citation>
    <scope>NUCLEOTIDE SEQUENCE [LARGE SCALE GENOMIC DNA]</scope>
</reference>
<protein>
    <submittedName>
        <fullName evidence="2">Uncharacterized protein</fullName>
    </submittedName>
</protein>
<evidence type="ECO:0000313" key="3">
    <source>
        <dbReference type="Proteomes" id="UP000287651"/>
    </source>
</evidence>
<dbReference type="EMBL" id="AMZH03042195">
    <property type="protein sequence ID" value="RRT31278.1"/>
    <property type="molecule type" value="Genomic_DNA"/>
</dbReference>
<comment type="caution">
    <text evidence="2">The sequence shown here is derived from an EMBL/GenBank/DDBJ whole genome shotgun (WGS) entry which is preliminary data.</text>
</comment>
<organism evidence="2 3">
    <name type="scientific">Ensete ventricosum</name>
    <name type="common">Abyssinian banana</name>
    <name type="synonym">Musa ensete</name>
    <dbReference type="NCBI Taxonomy" id="4639"/>
    <lineage>
        <taxon>Eukaryota</taxon>
        <taxon>Viridiplantae</taxon>
        <taxon>Streptophyta</taxon>
        <taxon>Embryophyta</taxon>
        <taxon>Tracheophyta</taxon>
        <taxon>Spermatophyta</taxon>
        <taxon>Magnoliopsida</taxon>
        <taxon>Liliopsida</taxon>
        <taxon>Zingiberales</taxon>
        <taxon>Musaceae</taxon>
        <taxon>Ensete</taxon>
    </lineage>
</organism>
<accession>A0A426WVQ1</accession>